<dbReference type="AlphaFoldDB" id="A0AAP0GFB8"/>
<dbReference type="EMBL" id="JBBWWQ010000001">
    <property type="protein sequence ID" value="KAK8957003.1"/>
    <property type="molecule type" value="Genomic_DNA"/>
</dbReference>
<dbReference type="Gene3D" id="1.25.40.90">
    <property type="match status" value="1"/>
</dbReference>
<evidence type="ECO:0000313" key="2">
    <source>
        <dbReference type="Proteomes" id="UP001418222"/>
    </source>
</evidence>
<evidence type="ECO:0000313" key="1">
    <source>
        <dbReference type="EMBL" id="KAK8957003.1"/>
    </source>
</evidence>
<reference evidence="1 2" key="1">
    <citation type="journal article" date="2022" name="Nat. Plants">
        <title>Genomes of leafy and leafless Platanthera orchids illuminate the evolution of mycoheterotrophy.</title>
        <authorList>
            <person name="Li M.H."/>
            <person name="Liu K.W."/>
            <person name="Li Z."/>
            <person name="Lu H.C."/>
            <person name="Ye Q.L."/>
            <person name="Zhang D."/>
            <person name="Wang J.Y."/>
            <person name="Li Y.F."/>
            <person name="Zhong Z.M."/>
            <person name="Liu X."/>
            <person name="Yu X."/>
            <person name="Liu D.K."/>
            <person name="Tu X.D."/>
            <person name="Liu B."/>
            <person name="Hao Y."/>
            <person name="Liao X.Y."/>
            <person name="Jiang Y.T."/>
            <person name="Sun W.H."/>
            <person name="Chen J."/>
            <person name="Chen Y.Q."/>
            <person name="Ai Y."/>
            <person name="Zhai J.W."/>
            <person name="Wu S.S."/>
            <person name="Zhou Z."/>
            <person name="Hsiao Y.Y."/>
            <person name="Wu W.L."/>
            <person name="Chen Y.Y."/>
            <person name="Lin Y.F."/>
            <person name="Hsu J.L."/>
            <person name="Li C.Y."/>
            <person name="Wang Z.W."/>
            <person name="Zhao X."/>
            <person name="Zhong W.Y."/>
            <person name="Ma X.K."/>
            <person name="Ma L."/>
            <person name="Huang J."/>
            <person name="Chen G.Z."/>
            <person name="Huang M.Z."/>
            <person name="Huang L."/>
            <person name="Peng D.H."/>
            <person name="Luo Y.B."/>
            <person name="Zou S.Q."/>
            <person name="Chen S.P."/>
            <person name="Lan S."/>
            <person name="Tsai W.C."/>
            <person name="Van de Peer Y."/>
            <person name="Liu Z.J."/>
        </authorList>
    </citation>
    <scope>NUCLEOTIDE SEQUENCE [LARGE SCALE GENOMIC DNA]</scope>
    <source>
        <strain evidence="1">Lor287</strain>
    </source>
</reference>
<protein>
    <submittedName>
        <fullName evidence="1">Clathrin assembly protein</fullName>
    </submittedName>
</protein>
<organism evidence="1 2">
    <name type="scientific">Platanthera zijinensis</name>
    <dbReference type="NCBI Taxonomy" id="2320716"/>
    <lineage>
        <taxon>Eukaryota</taxon>
        <taxon>Viridiplantae</taxon>
        <taxon>Streptophyta</taxon>
        <taxon>Embryophyta</taxon>
        <taxon>Tracheophyta</taxon>
        <taxon>Spermatophyta</taxon>
        <taxon>Magnoliopsida</taxon>
        <taxon>Liliopsida</taxon>
        <taxon>Asparagales</taxon>
        <taxon>Orchidaceae</taxon>
        <taxon>Orchidoideae</taxon>
        <taxon>Orchideae</taxon>
        <taxon>Orchidinae</taxon>
        <taxon>Platanthera</taxon>
    </lineage>
</organism>
<gene>
    <name evidence="1" type="ORF">KSP39_PZI000800</name>
</gene>
<dbReference type="InterPro" id="IPR008942">
    <property type="entry name" value="ENTH_VHS"/>
</dbReference>
<comment type="caution">
    <text evidence="1">The sequence shown here is derived from an EMBL/GenBank/DDBJ whole genome shotgun (WGS) entry which is preliminary data.</text>
</comment>
<proteinExistence type="predicted"/>
<keyword evidence="2" id="KW-1185">Reference proteome</keyword>
<dbReference type="Proteomes" id="UP001418222">
    <property type="component" value="Unassembled WGS sequence"/>
</dbReference>
<name>A0AAP0GFB8_9ASPA</name>
<accession>A0AAP0GFB8</accession>
<sequence>MIHRTLRDGDPIFREELLSFVQRGNVLQISNFKDNSSPLGMSYSCGHKSRGHF</sequence>